<proteinExistence type="predicted"/>
<evidence type="ECO:0000256" key="2">
    <source>
        <dbReference type="SAM" id="Phobius"/>
    </source>
</evidence>
<evidence type="ECO:0000313" key="4">
    <source>
        <dbReference type="Proteomes" id="UP000632125"/>
    </source>
</evidence>
<dbReference type="EMBL" id="JACXIY010000023">
    <property type="protein sequence ID" value="MBD2870709.1"/>
    <property type="molecule type" value="Genomic_DNA"/>
</dbReference>
<keyword evidence="2" id="KW-1133">Transmembrane helix</keyword>
<feature type="region of interest" description="Disordered" evidence="1">
    <location>
        <begin position="69"/>
        <end position="93"/>
    </location>
</feature>
<dbReference type="Gene3D" id="3.30.1490.480">
    <property type="entry name" value="Endolytic murein transglycosylase"/>
    <property type="match status" value="1"/>
</dbReference>
<reference evidence="3" key="1">
    <citation type="submission" date="2020-09" db="EMBL/GenBank/DDBJ databases">
        <title>A novel bacterium of genus Paenibacillus, isolated from South China Sea.</title>
        <authorList>
            <person name="Huang H."/>
            <person name="Mo K."/>
            <person name="Hu Y."/>
        </authorList>
    </citation>
    <scope>NUCLEOTIDE SEQUENCE</scope>
    <source>
        <strain evidence="3">IB182493</strain>
    </source>
</reference>
<dbReference type="RefSeq" id="WP_190863870.1">
    <property type="nucleotide sequence ID" value="NZ_JACXIY010000023.1"/>
</dbReference>
<evidence type="ECO:0000256" key="1">
    <source>
        <dbReference type="SAM" id="MobiDB-lite"/>
    </source>
</evidence>
<evidence type="ECO:0000313" key="3">
    <source>
        <dbReference type="EMBL" id="MBD2870709.1"/>
    </source>
</evidence>
<organism evidence="3 4">
    <name type="scientific">Paenibacillus arenilitoris</name>
    <dbReference type="NCBI Taxonomy" id="2772299"/>
    <lineage>
        <taxon>Bacteria</taxon>
        <taxon>Bacillati</taxon>
        <taxon>Bacillota</taxon>
        <taxon>Bacilli</taxon>
        <taxon>Bacillales</taxon>
        <taxon>Paenibacillaceae</taxon>
        <taxon>Paenibacillus</taxon>
    </lineage>
</organism>
<sequence>MLKNRSFLIGLGSGIIIGALLFQLMLLGDQSKDQLKRIGEESGAKVYTQAEVDAMLEADRATARLDEQLKAEQEKAPVADSAAEVDEAGGDQDVPPKAVEHVIRIEAGTGLNETAALLAANRVIRDEAKFVKLMKEQDKRVRAGFFLLSEGISVAEAMEIVTNQPLTERKAKEFADRIEALEAG</sequence>
<dbReference type="Proteomes" id="UP000632125">
    <property type="component" value="Unassembled WGS sequence"/>
</dbReference>
<name>A0A927H8K4_9BACL</name>
<accession>A0A927H8K4</accession>
<protein>
    <submittedName>
        <fullName evidence="3">Uncharacterized protein</fullName>
    </submittedName>
</protein>
<feature type="transmembrane region" description="Helical" evidence="2">
    <location>
        <begin position="6"/>
        <end position="27"/>
    </location>
</feature>
<keyword evidence="4" id="KW-1185">Reference proteome</keyword>
<comment type="caution">
    <text evidence="3">The sequence shown here is derived from an EMBL/GenBank/DDBJ whole genome shotgun (WGS) entry which is preliminary data.</text>
</comment>
<gene>
    <name evidence="3" type="ORF">IDH41_19175</name>
</gene>
<dbReference type="AlphaFoldDB" id="A0A927H8K4"/>
<keyword evidence="2" id="KW-0472">Membrane</keyword>
<keyword evidence="2" id="KW-0812">Transmembrane</keyword>